<dbReference type="InterPro" id="IPR004808">
    <property type="entry name" value="AP_endonuc_1"/>
</dbReference>
<keyword evidence="9" id="KW-0227">DNA damage</keyword>
<evidence type="ECO:0000256" key="6">
    <source>
        <dbReference type="PIRSR" id="PIRSR604808-1"/>
    </source>
</evidence>
<evidence type="ECO:0000256" key="1">
    <source>
        <dbReference type="ARBA" id="ARBA00001936"/>
    </source>
</evidence>
<feature type="binding site" evidence="7">
    <location>
        <position position="485"/>
    </location>
    <ligand>
        <name>Mg(2+)</name>
        <dbReference type="ChEBI" id="CHEBI:18420"/>
        <label>1</label>
    </ligand>
</feature>
<evidence type="ECO:0000256" key="8">
    <source>
        <dbReference type="PIRSR" id="PIRSR604808-3"/>
    </source>
</evidence>
<protein>
    <recommendedName>
        <fullName evidence="9">DNA-(apurinic or apyrimidinic site) endonuclease</fullName>
        <ecNumber evidence="9">3.1.-.-</ecNumber>
    </recommendedName>
</protein>
<feature type="binding site" evidence="7">
    <location>
        <position position="373"/>
    </location>
    <ligand>
        <name>Mg(2+)</name>
        <dbReference type="ChEBI" id="CHEBI:18420"/>
        <label>1</label>
    </ligand>
</feature>
<feature type="site" description="Interaction with DNA substrate" evidence="8">
    <location>
        <position position="485"/>
    </location>
</feature>
<dbReference type="GO" id="GO:0008311">
    <property type="term" value="F:double-stranded DNA 3'-5' DNA exonuclease activity"/>
    <property type="evidence" value="ECO:0007669"/>
    <property type="project" value="TreeGrafter"/>
</dbReference>
<evidence type="ECO:0000256" key="3">
    <source>
        <dbReference type="ARBA" id="ARBA00022723"/>
    </source>
</evidence>
<feature type="binding site" evidence="7">
    <location>
        <position position="206"/>
    </location>
    <ligand>
        <name>Mg(2+)</name>
        <dbReference type="ChEBI" id="CHEBI:18420"/>
        <label>1</label>
    </ligand>
</feature>
<proteinExistence type="inferred from homology"/>
<dbReference type="EC" id="3.1.-.-" evidence="9"/>
<dbReference type="GO" id="GO:0003677">
    <property type="term" value="F:DNA binding"/>
    <property type="evidence" value="ECO:0007669"/>
    <property type="project" value="InterPro"/>
</dbReference>
<comment type="cofactor">
    <cofactor evidence="7 9">
        <name>Mg(2+)</name>
        <dbReference type="ChEBI" id="CHEBI:18420"/>
    </cofactor>
    <cofactor evidence="7 9">
        <name>Mn(2+)</name>
        <dbReference type="ChEBI" id="CHEBI:29035"/>
    </cofactor>
    <text evidence="7 9">Probably binds two magnesium or manganese ions per subunit.</text>
</comment>
<feature type="active site" description="Proton donor/acceptor" evidence="6">
    <location>
        <position position="371"/>
    </location>
</feature>
<sequence length="503" mass="56549">MPLNHRRSDCELYREPHTNQSSTSTKIHNQSQSINPPLNNLHPITFFHGYPHPIKSCETAPVSDHRSLGGCRAFLLESRERVGLCSRIRLDWMIYLALCLTNTCSGARIVPTCCSILWTSSQYPRSSRSRTVTMASSNPSHTPFTAQSPPSKRQRQINTKVASPTEPIPKKQSTTRSSIPRDATNPDPMRNALGTQERAVNIISWNIAGLRGFLKKPESTDELRRLIVNENVDIIAFQETKLQESHINECTLKLNEILVPFKFDSKWAVSTTKKGYSGVATLIRKDKSNGYVPLESGGEKWRVGGIDGESDGEGRSVVLNLDQFVFVNVYVPNSGEGLKRLEYRVNKYDEKLRVYMEKLKKNGKNVILGGDLNVAHLDSDFFNPGEKRMEKQAGTTPQERASFGKLLQQCGETEGKAWWVDAFRHLYPDASGVYTYWSMRAGNRAYNRGLRLDYFVVSSELLHDTERGARVLDCTVLDSYLGSDHAPVKLSLAIAPTPRAEEQ</sequence>
<accession>A0A7S0ZJ86</accession>
<dbReference type="PANTHER" id="PTHR22748">
    <property type="entry name" value="AP ENDONUCLEASE"/>
    <property type="match status" value="1"/>
</dbReference>
<feature type="active site" evidence="6">
    <location>
        <position position="330"/>
    </location>
</feature>
<reference evidence="12" key="1">
    <citation type="submission" date="2021-01" db="EMBL/GenBank/DDBJ databases">
        <authorList>
            <person name="Corre E."/>
            <person name="Pelletier E."/>
            <person name="Niang G."/>
            <person name="Scheremetjew M."/>
            <person name="Finn R."/>
            <person name="Kale V."/>
            <person name="Holt S."/>
            <person name="Cochrane G."/>
            <person name="Meng A."/>
            <person name="Brown T."/>
            <person name="Cohen L."/>
        </authorList>
    </citation>
    <scope>NUCLEOTIDE SEQUENCE</scope>
    <source>
        <strain evidence="12">CCMP3278</strain>
    </source>
</reference>
<keyword evidence="7" id="KW-0464">Manganese</keyword>
<keyword evidence="9" id="KW-0234">DNA repair</keyword>
<feature type="region of interest" description="Disordered" evidence="10">
    <location>
        <begin position="1"/>
        <end position="34"/>
    </location>
</feature>
<feature type="compositionally biased region" description="Polar residues" evidence="10">
    <location>
        <begin position="127"/>
        <end position="162"/>
    </location>
</feature>
<dbReference type="Pfam" id="PF03372">
    <property type="entry name" value="Exo_endo_phos"/>
    <property type="match status" value="1"/>
</dbReference>
<evidence type="ECO:0000259" key="11">
    <source>
        <dbReference type="Pfam" id="PF03372"/>
    </source>
</evidence>
<evidence type="ECO:0000313" key="12">
    <source>
        <dbReference type="EMBL" id="CAD8823601.1"/>
    </source>
</evidence>
<dbReference type="GO" id="GO:0046872">
    <property type="term" value="F:metal ion binding"/>
    <property type="evidence" value="ECO:0007669"/>
    <property type="project" value="UniProtKB-KW"/>
</dbReference>
<evidence type="ECO:0000256" key="4">
    <source>
        <dbReference type="ARBA" id="ARBA00022801"/>
    </source>
</evidence>
<keyword evidence="3 7" id="KW-0479">Metal-binding</keyword>
<dbReference type="PANTHER" id="PTHR22748:SF6">
    <property type="entry name" value="DNA-(APURINIC OR APYRIMIDINIC SITE) ENDONUCLEASE"/>
    <property type="match status" value="1"/>
</dbReference>
<comment type="similarity">
    <text evidence="2 9">Belongs to the DNA repair enzymes AP/ExoA family.</text>
</comment>
<dbReference type="PROSITE" id="PS00728">
    <property type="entry name" value="AP_NUCLEASE_F1_3"/>
    <property type="match status" value="1"/>
</dbReference>
<keyword evidence="5 7" id="KW-0460">Magnesium</keyword>
<evidence type="ECO:0000256" key="9">
    <source>
        <dbReference type="RuleBase" id="RU362131"/>
    </source>
</evidence>
<feature type="region of interest" description="Disordered" evidence="10">
    <location>
        <begin position="127"/>
        <end position="192"/>
    </location>
</feature>
<dbReference type="SUPFAM" id="SSF56219">
    <property type="entry name" value="DNase I-like"/>
    <property type="match status" value="1"/>
</dbReference>
<dbReference type="CDD" id="cd09087">
    <property type="entry name" value="Ape1-like_AP-endo"/>
    <property type="match status" value="1"/>
</dbReference>
<dbReference type="InterPro" id="IPR020848">
    <property type="entry name" value="AP_endonuclease_F1_CS"/>
</dbReference>
<gene>
    <name evidence="12" type="ORF">TOLI1172_LOCUS7999</name>
</gene>
<feature type="active site" description="Proton acceptor" evidence="6">
    <location>
        <position position="485"/>
    </location>
</feature>
<organism evidence="12">
    <name type="scientific">Timspurckia oligopyrenoides</name>
    <dbReference type="NCBI Taxonomy" id="708627"/>
    <lineage>
        <taxon>Eukaryota</taxon>
        <taxon>Rhodophyta</taxon>
        <taxon>Bangiophyceae</taxon>
        <taxon>Porphyridiales</taxon>
        <taxon>Porphyridiaceae</taxon>
        <taxon>Timspurckia</taxon>
    </lineage>
</organism>
<feature type="compositionally biased region" description="Polar residues" evidence="10">
    <location>
        <begin position="18"/>
        <end position="34"/>
    </location>
</feature>
<feature type="binding site" evidence="7">
    <location>
        <position position="239"/>
    </location>
    <ligand>
        <name>Mg(2+)</name>
        <dbReference type="ChEBI" id="CHEBI:18420"/>
        <label>1</label>
    </ligand>
</feature>
<dbReference type="GO" id="GO:0008081">
    <property type="term" value="F:phosphoric diester hydrolase activity"/>
    <property type="evidence" value="ECO:0007669"/>
    <property type="project" value="TreeGrafter"/>
</dbReference>
<dbReference type="NCBIfam" id="TIGR00633">
    <property type="entry name" value="xth"/>
    <property type="match status" value="1"/>
</dbReference>
<dbReference type="GO" id="GO:0005634">
    <property type="term" value="C:nucleus"/>
    <property type="evidence" value="ECO:0007669"/>
    <property type="project" value="TreeGrafter"/>
</dbReference>
<dbReference type="GO" id="GO:0006284">
    <property type="term" value="P:base-excision repair"/>
    <property type="evidence" value="ECO:0007669"/>
    <property type="project" value="TreeGrafter"/>
</dbReference>
<dbReference type="InterPro" id="IPR036691">
    <property type="entry name" value="Endo/exonu/phosph_ase_sf"/>
</dbReference>
<feature type="site" description="Transition state stabilizer" evidence="8">
    <location>
        <position position="373"/>
    </location>
</feature>
<dbReference type="Gene3D" id="3.60.10.10">
    <property type="entry name" value="Endonuclease/exonuclease/phosphatase"/>
    <property type="match status" value="1"/>
</dbReference>
<keyword evidence="4" id="KW-0378">Hydrolase</keyword>
<feature type="compositionally biased region" description="Basic and acidic residues" evidence="10">
    <location>
        <begin position="1"/>
        <end position="17"/>
    </location>
</feature>
<evidence type="ECO:0000256" key="2">
    <source>
        <dbReference type="ARBA" id="ARBA00007092"/>
    </source>
</evidence>
<dbReference type="PROSITE" id="PS51435">
    <property type="entry name" value="AP_NUCLEASE_F1_4"/>
    <property type="match status" value="1"/>
</dbReference>
<feature type="site" description="Important for catalytic activity" evidence="8">
    <location>
        <position position="453"/>
    </location>
</feature>
<dbReference type="AlphaFoldDB" id="A0A7S0ZJ86"/>
<evidence type="ECO:0000256" key="10">
    <source>
        <dbReference type="SAM" id="MobiDB-lite"/>
    </source>
</evidence>
<dbReference type="InterPro" id="IPR005135">
    <property type="entry name" value="Endo/exonuclease/phosphatase"/>
</dbReference>
<name>A0A7S0ZJ86_9RHOD</name>
<dbReference type="EMBL" id="HBFP01011096">
    <property type="protein sequence ID" value="CAD8823601.1"/>
    <property type="molecule type" value="Transcribed_RNA"/>
</dbReference>
<dbReference type="GO" id="GO:0003906">
    <property type="term" value="F:DNA-(apurinic or apyrimidinic site) endonuclease activity"/>
    <property type="evidence" value="ECO:0007669"/>
    <property type="project" value="TreeGrafter"/>
</dbReference>
<feature type="binding site" evidence="7">
    <location>
        <position position="484"/>
    </location>
    <ligand>
        <name>Mg(2+)</name>
        <dbReference type="ChEBI" id="CHEBI:18420"/>
        <label>1</label>
    </ligand>
</feature>
<feature type="domain" description="Endonuclease/exonuclease/phosphatase" evidence="11">
    <location>
        <begin position="203"/>
        <end position="485"/>
    </location>
</feature>
<comment type="cofactor">
    <cofactor evidence="1">
        <name>Mn(2+)</name>
        <dbReference type="ChEBI" id="CHEBI:29035"/>
    </cofactor>
</comment>
<feature type="binding site" evidence="7">
    <location>
        <position position="371"/>
    </location>
    <ligand>
        <name>Mg(2+)</name>
        <dbReference type="ChEBI" id="CHEBI:18420"/>
        <label>1</label>
    </ligand>
</feature>
<evidence type="ECO:0000256" key="7">
    <source>
        <dbReference type="PIRSR" id="PIRSR604808-2"/>
    </source>
</evidence>
<evidence type="ECO:0000256" key="5">
    <source>
        <dbReference type="ARBA" id="ARBA00022842"/>
    </source>
</evidence>